<dbReference type="PRINTS" id="PR01437">
    <property type="entry name" value="NUOXDRDTASE4"/>
</dbReference>
<evidence type="ECO:0000259" key="8">
    <source>
        <dbReference type="Pfam" id="PF00361"/>
    </source>
</evidence>
<dbReference type="OrthoDB" id="9768329at2"/>
<comment type="similarity">
    <text evidence="2">Belongs to the complex I subunit 4 family.</text>
</comment>
<dbReference type="GO" id="GO:0015990">
    <property type="term" value="P:electron transport coupled proton transport"/>
    <property type="evidence" value="ECO:0007669"/>
    <property type="project" value="TreeGrafter"/>
</dbReference>
<feature type="domain" description="NADH:quinone oxidoreductase/Mrp antiporter transmembrane" evidence="8">
    <location>
        <begin position="131"/>
        <end position="414"/>
    </location>
</feature>
<dbReference type="PANTHER" id="PTHR43507:SF1">
    <property type="entry name" value="NADH-UBIQUINONE OXIDOREDUCTASE CHAIN 4"/>
    <property type="match status" value="1"/>
</dbReference>
<feature type="transmembrane region" description="Helical" evidence="7">
    <location>
        <begin position="240"/>
        <end position="260"/>
    </location>
</feature>
<sequence length="491" mass="53534">MGLLSLAIWLPIAFGLVLLVLGRDEHANPVRWIALVGAIASFLVTLPLISGFDTTTASMQFAENLSWIERFNVRYALGVDGISVWFVLLTAFITIIVVISAWEVITTRVNQYMGAFLILSGLMVGVFSALDGLLFYVFFEATLIPMYIIIGIWGGPNRVYAAFKFFLYTLLGSLLMLIALIYLYSKSGGSFDILAWHNLPLGATAQTLLFFAFFAAFAVKVPMWPVHTWLPDAHVEAPTGGSVVLAAIMLKLGAYGFLRFSLPIVPDAAHEWAGFIIAISLIAVLYIGFVALVQGDMKKLVAYSSIAHMGFVTLGFFVFNELAMAGGIVQMISHGFVSGAMFLCIGVLYDRVHSREISAYGGVTNTMPKFAAFAMLFAMANCGLPGTAGFVGEWMVILGAVKFNFWIGMLAASTLILGAAYTLWMVKRVYFGAVANDDVRTLSDINAREFLMLSLLAAAVLWMGIYPKPFTDVMQVSVAELLKHVAVSKLN</sequence>
<evidence type="ECO:0000256" key="7">
    <source>
        <dbReference type="SAM" id="Phobius"/>
    </source>
</evidence>
<dbReference type="NCBIfam" id="NF004499">
    <property type="entry name" value="PRK05846.1-3"/>
    <property type="match status" value="1"/>
</dbReference>
<dbReference type="InterPro" id="IPR003918">
    <property type="entry name" value="NADH_UbQ_OxRdtase"/>
</dbReference>
<dbReference type="NCBIfam" id="NF004501">
    <property type="entry name" value="PRK05846.1-5"/>
    <property type="match status" value="1"/>
</dbReference>
<feature type="transmembrane region" description="Helical" evidence="7">
    <location>
        <begin position="165"/>
        <end position="184"/>
    </location>
</feature>
<reference evidence="9 10" key="1">
    <citation type="submission" date="2019-02" db="EMBL/GenBank/DDBJ databases">
        <title>Genomic Encyclopedia of Type Strains, Phase IV (KMG-IV): sequencing the most valuable type-strain genomes for metagenomic binning, comparative biology and taxonomic classification.</title>
        <authorList>
            <person name="Goeker M."/>
        </authorList>
    </citation>
    <scope>NUCLEOTIDE SEQUENCE [LARGE SCALE GENOMIC DNA]</scope>
    <source>
        <strain evidence="9 10">DSM 19570</strain>
    </source>
</reference>
<evidence type="ECO:0000256" key="3">
    <source>
        <dbReference type="ARBA" id="ARBA00022692"/>
    </source>
</evidence>
<dbReference type="Proteomes" id="UP000293671">
    <property type="component" value="Unassembled WGS sequence"/>
</dbReference>
<evidence type="ECO:0000256" key="4">
    <source>
        <dbReference type="ARBA" id="ARBA00022989"/>
    </source>
</evidence>
<feature type="transmembrane region" description="Helical" evidence="7">
    <location>
        <begin position="447"/>
        <end position="465"/>
    </location>
</feature>
<proteinExistence type="inferred from homology"/>
<gene>
    <name evidence="9" type="ORF">EV670_3230</name>
</gene>
<accession>A0A4Q7VEU4</accession>
<feature type="transmembrane region" description="Helical" evidence="7">
    <location>
        <begin position="272"/>
        <end position="293"/>
    </location>
</feature>
<dbReference type="RefSeq" id="WP_130434043.1">
    <property type="nucleotide sequence ID" value="NZ_SHKP01000008.1"/>
</dbReference>
<dbReference type="GO" id="GO:0016020">
    <property type="term" value="C:membrane"/>
    <property type="evidence" value="ECO:0007669"/>
    <property type="project" value="UniProtKB-SubCell"/>
</dbReference>
<dbReference type="GO" id="GO:0003954">
    <property type="term" value="F:NADH dehydrogenase activity"/>
    <property type="evidence" value="ECO:0007669"/>
    <property type="project" value="TreeGrafter"/>
</dbReference>
<evidence type="ECO:0000256" key="2">
    <source>
        <dbReference type="ARBA" id="ARBA00009025"/>
    </source>
</evidence>
<protein>
    <submittedName>
        <fullName evidence="9">NADH dehydrogenase subunit M</fullName>
    </submittedName>
</protein>
<dbReference type="InterPro" id="IPR001750">
    <property type="entry name" value="ND/Mrp_TM"/>
</dbReference>
<comment type="subcellular location">
    <subcellularLocation>
        <location evidence="1">Endomembrane system</location>
        <topology evidence="1">Multi-pass membrane protein</topology>
    </subcellularLocation>
    <subcellularLocation>
        <location evidence="6">Membrane</location>
        <topology evidence="6">Multi-pass membrane protein</topology>
    </subcellularLocation>
</comment>
<feature type="transmembrane region" description="Helical" evidence="7">
    <location>
        <begin position="331"/>
        <end position="349"/>
    </location>
</feature>
<feature type="transmembrane region" description="Helical" evidence="7">
    <location>
        <begin position="133"/>
        <end position="153"/>
    </location>
</feature>
<dbReference type="Pfam" id="PF00361">
    <property type="entry name" value="Proton_antipo_M"/>
    <property type="match status" value="1"/>
</dbReference>
<dbReference type="GO" id="GO:0048039">
    <property type="term" value="F:ubiquinone binding"/>
    <property type="evidence" value="ECO:0007669"/>
    <property type="project" value="TreeGrafter"/>
</dbReference>
<comment type="caution">
    <text evidence="9">The sequence shown here is derived from an EMBL/GenBank/DDBJ whole genome shotgun (WGS) entry which is preliminary data.</text>
</comment>
<feature type="transmembrane region" description="Helical" evidence="7">
    <location>
        <begin position="29"/>
        <end position="49"/>
    </location>
</feature>
<evidence type="ECO:0000256" key="5">
    <source>
        <dbReference type="ARBA" id="ARBA00023136"/>
    </source>
</evidence>
<keyword evidence="3 6" id="KW-0812">Transmembrane</keyword>
<feature type="transmembrane region" description="Helical" evidence="7">
    <location>
        <begin position="403"/>
        <end position="426"/>
    </location>
</feature>
<feature type="transmembrane region" description="Helical" evidence="7">
    <location>
        <begin position="196"/>
        <end position="219"/>
    </location>
</feature>
<feature type="transmembrane region" description="Helical" evidence="7">
    <location>
        <begin position="109"/>
        <end position="127"/>
    </location>
</feature>
<name>A0A4Q7VEU4_9BURK</name>
<dbReference type="GO" id="GO:0042773">
    <property type="term" value="P:ATP synthesis coupled electron transport"/>
    <property type="evidence" value="ECO:0007669"/>
    <property type="project" value="InterPro"/>
</dbReference>
<feature type="transmembrane region" description="Helical" evidence="7">
    <location>
        <begin position="82"/>
        <end position="102"/>
    </location>
</feature>
<feature type="transmembrane region" description="Helical" evidence="7">
    <location>
        <begin position="6"/>
        <end position="22"/>
    </location>
</feature>
<dbReference type="GO" id="GO:0012505">
    <property type="term" value="C:endomembrane system"/>
    <property type="evidence" value="ECO:0007669"/>
    <property type="project" value="UniProtKB-SubCell"/>
</dbReference>
<feature type="transmembrane region" description="Helical" evidence="7">
    <location>
        <begin position="370"/>
        <end position="391"/>
    </location>
</feature>
<organism evidence="9 10">
    <name type="scientific">Rivibacter subsaxonicus</name>
    <dbReference type="NCBI Taxonomy" id="457575"/>
    <lineage>
        <taxon>Bacteria</taxon>
        <taxon>Pseudomonadati</taxon>
        <taxon>Pseudomonadota</taxon>
        <taxon>Betaproteobacteria</taxon>
        <taxon>Burkholderiales</taxon>
        <taxon>Rivibacter</taxon>
    </lineage>
</organism>
<evidence type="ECO:0000313" key="9">
    <source>
        <dbReference type="EMBL" id="RZT93678.1"/>
    </source>
</evidence>
<dbReference type="AlphaFoldDB" id="A0A4Q7VEU4"/>
<keyword evidence="4 7" id="KW-1133">Transmembrane helix</keyword>
<feature type="transmembrane region" description="Helical" evidence="7">
    <location>
        <begin position="300"/>
        <end position="319"/>
    </location>
</feature>
<evidence type="ECO:0000313" key="10">
    <source>
        <dbReference type="Proteomes" id="UP000293671"/>
    </source>
</evidence>
<dbReference type="GO" id="GO:0008137">
    <property type="term" value="F:NADH dehydrogenase (ubiquinone) activity"/>
    <property type="evidence" value="ECO:0007669"/>
    <property type="project" value="InterPro"/>
</dbReference>
<dbReference type="EMBL" id="SHKP01000008">
    <property type="protein sequence ID" value="RZT93678.1"/>
    <property type="molecule type" value="Genomic_DNA"/>
</dbReference>
<keyword evidence="10" id="KW-1185">Reference proteome</keyword>
<evidence type="ECO:0000256" key="6">
    <source>
        <dbReference type="RuleBase" id="RU000320"/>
    </source>
</evidence>
<dbReference type="NCBIfam" id="TIGR01972">
    <property type="entry name" value="NDH_I_M"/>
    <property type="match status" value="1"/>
</dbReference>
<keyword evidence="5 7" id="KW-0472">Membrane</keyword>
<dbReference type="PANTHER" id="PTHR43507">
    <property type="entry name" value="NADH-UBIQUINONE OXIDOREDUCTASE CHAIN 4"/>
    <property type="match status" value="1"/>
</dbReference>
<evidence type="ECO:0000256" key="1">
    <source>
        <dbReference type="ARBA" id="ARBA00004127"/>
    </source>
</evidence>
<dbReference type="InterPro" id="IPR010227">
    <property type="entry name" value="NADH_Q_OxRdtase_chainM/4"/>
</dbReference>